<comment type="caution">
    <text evidence="8">The sequence shown here is derived from an EMBL/GenBank/DDBJ whole genome shotgun (WGS) entry which is preliminary data.</text>
</comment>
<dbReference type="InterPro" id="IPR043129">
    <property type="entry name" value="ATPase_NBD"/>
</dbReference>
<protein>
    <recommendedName>
        <fullName evidence="6">Acetate kinase</fullName>
        <ecNumber evidence="6">2.7.2.1</ecNumber>
    </recommendedName>
    <alternativeName>
        <fullName evidence="6">Acetokinase</fullName>
    </alternativeName>
</protein>
<evidence type="ECO:0000256" key="4">
    <source>
        <dbReference type="ARBA" id="ARBA00022777"/>
    </source>
</evidence>
<dbReference type="InterPro" id="IPR000890">
    <property type="entry name" value="Aliphatic_acid_kin_short-chain"/>
</dbReference>
<dbReference type="InterPro" id="IPR004372">
    <property type="entry name" value="Ac/propionate_kinase"/>
</dbReference>
<dbReference type="SUPFAM" id="SSF53067">
    <property type="entry name" value="Actin-like ATPase domain"/>
    <property type="match status" value="2"/>
</dbReference>
<comment type="subcellular location">
    <subcellularLocation>
        <location evidence="6">Cytoplasm</location>
    </subcellularLocation>
</comment>
<accession>A0ABU9WXY2</accession>
<evidence type="ECO:0000313" key="9">
    <source>
        <dbReference type="Proteomes" id="UP001422074"/>
    </source>
</evidence>
<feature type="binding site" evidence="6">
    <location>
        <position position="7"/>
    </location>
    <ligand>
        <name>Mg(2+)</name>
        <dbReference type="ChEBI" id="CHEBI:18420"/>
    </ligand>
</feature>
<evidence type="ECO:0000256" key="3">
    <source>
        <dbReference type="ARBA" id="ARBA00022741"/>
    </source>
</evidence>
<feature type="binding site" evidence="6">
    <location>
        <position position="78"/>
    </location>
    <ligand>
        <name>substrate</name>
    </ligand>
</feature>
<dbReference type="Proteomes" id="UP001422074">
    <property type="component" value="Unassembled WGS sequence"/>
</dbReference>
<reference evidence="8 9" key="1">
    <citation type="submission" date="2024-05" db="EMBL/GenBank/DDBJ databases">
        <title>Sinomonas sp. nov., isolated from a waste landfill.</title>
        <authorList>
            <person name="Zhao Y."/>
        </authorList>
    </citation>
    <scope>NUCLEOTIDE SEQUENCE [LARGE SCALE GENOMIC DNA]</scope>
    <source>
        <strain evidence="8 9">CCTCC AB2014300</strain>
    </source>
</reference>
<evidence type="ECO:0000256" key="5">
    <source>
        <dbReference type="ARBA" id="ARBA00022840"/>
    </source>
</evidence>
<dbReference type="EC" id="2.7.2.1" evidence="6"/>
<organism evidence="8 9">
    <name type="scientific">Sinomonas halotolerans</name>
    <dbReference type="NCBI Taxonomy" id="1644133"/>
    <lineage>
        <taxon>Bacteria</taxon>
        <taxon>Bacillati</taxon>
        <taxon>Actinomycetota</taxon>
        <taxon>Actinomycetes</taxon>
        <taxon>Micrococcales</taxon>
        <taxon>Micrococcaceae</taxon>
        <taxon>Sinomonas</taxon>
    </lineage>
</organism>
<comment type="pathway">
    <text evidence="6">Metabolic intermediate biosynthesis; acetyl-CoA biosynthesis; acetyl-CoA from acetate: step 1/2.</text>
</comment>
<keyword evidence="3 6" id="KW-0547">Nucleotide-binding</keyword>
<feature type="binding site" evidence="6">
    <location>
        <position position="14"/>
    </location>
    <ligand>
        <name>ATP</name>
        <dbReference type="ChEBI" id="CHEBI:30616"/>
    </ligand>
</feature>
<comment type="catalytic activity">
    <reaction evidence="6">
        <text>acetate + ATP = acetyl phosphate + ADP</text>
        <dbReference type="Rhea" id="RHEA:11352"/>
        <dbReference type="ChEBI" id="CHEBI:22191"/>
        <dbReference type="ChEBI" id="CHEBI:30089"/>
        <dbReference type="ChEBI" id="CHEBI:30616"/>
        <dbReference type="ChEBI" id="CHEBI:456216"/>
        <dbReference type="EC" id="2.7.2.1"/>
    </reaction>
</comment>
<keyword evidence="4 6" id="KW-0418">Kinase</keyword>
<dbReference type="Gene3D" id="3.30.420.40">
    <property type="match status" value="2"/>
</dbReference>
<keyword evidence="2 6" id="KW-0808">Transferase</keyword>
<evidence type="ECO:0000256" key="1">
    <source>
        <dbReference type="ARBA" id="ARBA00008748"/>
    </source>
</evidence>
<feature type="active site" description="Proton donor/acceptor" evidence="6">
    <location>
        <position position="135"/>
    </location>
</feature>
<gene>
    <name evidence="6" type="primary">ackA</name>
    <name evidence="8" type="ORF">ABCQ75_05735</name>
</gene>
<feature type="site" description="Transition state stabilizer" evidence="6">
    <location>
        <position position="228"/>
    </location>
</feature>
<dbReference type="PROSITE" id="PS01075">
    <property type="entry name" value="ACETATE_KINASE_1"/>
    <property type="match status" value="1"/>
</dbReference>
<dbReference type="PRINTS" id="PR00471">
    <property type="entry name" value="ACETATEKNASE"/>
</dbReference>
<dbReference type="GO" id="GO:0008776">
    <property type="term" value="F:acetate kinase activity"/>
    <property type="evidence" value="ECO:0007669"/>
    <property type="project" value="UniProtKB-EC"/>
</dbReference>
<dbReference type="NCBIfam" id="TIGR00016">
    <property type="entry name" value="ackA"/>
    <property type="match status" value="1"/>
</dbReference>
<comment type="function">
    <text evidence="6">Catalyzes the formation of acetyl phosphate from acetate and ATP. Can also catalyze the reverse reaction.</text>
</comment>
<dbReference type="PANTHER" id="PTHR21060:SF15">
    <property type="entry name" value="ACETATE KINASE-RELATED"/>
    <property type="match status" value="1"/>
</dbReference>
<keyword evidence="5 6" id="KW-0067">ATP-binding</keyword>
<feature type="binding site" evidence="6">
    <location>
        <begin position="316"/>
        <end position="320"/>
    </location>
    <ligand>
        <name>ATP</name>
        <dbReference type="ChEBI" id="CHEBI:30616"/>
    </ligand>
</feature>
<evidence type="ECO:0000256" key="7">
    <source>
        <dbReference type="RuleBase" id="RU003835"/>
    </source>
</evidence>
<keyword evidence="9" id="KW-1185">Reference proteome</keyword>
<keyword evidence="6" id="KW-0460">Magnesium</keyword>
<dbReference type="Pfam" id="PF00871">
    <property type="entry name" value="Acetate_kinase"/>
    <property type="match status" value="1"/>
</dbReference>
<dbReference type="RefSeq" id="WP_345883795.1">
    <property type="nucleotide sequence ID" value="NZ_JBDFRB010000004.1"/>
</dbReference>
<keyword evidence="6" id="KW-0479">Metal-binding</keyword>
<sequence>MLVLVINSGSSSLKYQVRDVDAGTVLAEGLIERIGMGNGGLGDGEPMGPRDHAEALEQVDAELHRVLGDRAVDAVGHRVVHGGERFAEPVLVDNEIIRAIERLNPLAPLHNPANVLGLRAIAEKWPDMPQAAVFDTAFHRSIPEHAWRYAVPDWLYTRHGIRRYGFHGTSHEYVAHRAAALLDVAPEAFDGVVLHLGNGASATAVAGGRSIDTSMGFTPLEGLVMGTRSGDLDPSILVFLARQGHSPDEIDTLLNRESGLLALAGSNDMRSVVEAAASGDRRAALALDVTAYRLAKYVGAYHVAVGGAKAIVFTAGIGENSHQFRALVAARLGALGIELDAGLNAERSKEPRVVSARGSAIPVLVVPTDEERAIAEATAAVVRNAG</sequence>
<dbReference type="InterPro" id="IPR023865">
    <property type="entry name" value="Aliphatic_acid_kinase_CS"/>
</dbReference>
<dbReference type="PANTHER" id="PTHR21060">
    <property type="entry name" value="ACETATE KINASE"/>
    <property type="match status" value="1"/>
</dbReference>
<evidence type="ECO:0000313" key="8">
    <source>
        <dbReference type="EMBL" id="MEN2744038.1"/>
    </source>
</evidence>
<dbReference type="HAMAP" id="MF_00020">
    <property type="entry name" value="Acetate_kinase"/>
    <property type="match status" value="1"/>
</dbReference>
<dbReference type="CDD" id="cd24010">
    <property type="entry name" value="ASKHA_NBD_AcK_PK"/>
    <property type="match status" value="1"/>
</dbReference>
<feature type="site" description="Transition state stabilizer" evidence="6">
    <location>
        <position position="167"/>
    </location>
</feature>
<evidence type="ECO:0000256" key="6">
    <source>
        <dbReference type="HAMAP-Rule" id="MF_00020"/>
    </source>
</evidence>
<proteinExistence type="inferred from homology"/>
<comment type="similarity">
    <text evidence="1 6 7">Belongs to the acetokinase family.</text>
</comment>
<dbReference type="EMBL" id="JBDFRB010000004">
    <property type="protein sequence ID" value="MEN2744038.1"/>
    <property type="molecule type" value="Genomic_DNA"/>
</dbReference>
<comment type="cofactor">
    <cofactor evidence="6">
        <name>Mg(2+)</name>
        <dbReference type="ChEBI" id="CHEBI:18420"/>
    </cofactor>
    <cofactor evidence="6">
        <name>Mn(2+)</name>
        <dbReference type="ChEBI" id="CHEBI:29035"/>
    </cofactor>
    <text evidence="6">Mg(2+). Can also accept Mn(2+).</text>
</comment>
<keyword evidence="6" id="KW-0963">Cytoplasm</keyword>
<evidence type="ECO:0000256" key="2">
    <source>
        <dbReference type="ARBA" id="ARBA00022679"/>
    </source>
</evidence>
<feature type="binding site" evidence="6">
    <location>
        <position position="370"/>
    </location>
    <ligand>
        <name>Mg(2+)</name>
        <dbReference type="ChEBI" id="CHEBI:18420"/>
    </ligand>
</feature>
<feature type="binding site" evidence="6">
    <location>
        <begin position="268"/>
        <end position="270"/>
    </location>
    <ligand>
        <name>ATP</name>
        <dbReference type="ChEBI" id="CHEBI:30616"/>
    </ligand>
</feature>
<dbReference type="PIRSF" id="PIRSF000722">
    <property type="entry name" value="Acetate_prop_kin"/>
    <property type="match status" value="1"/>
</dbReference>
<name>A0ABU9WXY2_9MICC</name>
<feature type="binding site" evidence="6">
    <location>
        <begin position="195"/>
        <end position="199"/>
    </location>
    <ligand>
        <name>ATP</name>
        <dbReference type="ChEBI" id="CHEBI:30616"/>
    </ligand>
</feature>
<comment type="subunit">
    <text evidence="6">Homodimer.</text>
</comment>